<reference evidence="9 10" key="1">
    <citation type="journal article" date="2018" name="BMC Genomics">
        <title>High genomic variability in the plant pathogenic bacterium Pectobacterium parmentieri deciphered from de novo assembled complete genomes.</title>
        <authorList>
            <person name="Zoledowska S."/>
            <person name="Motyka-Pomagruk A."/>
            <person name="Sledz W."/>
            <person name="Mengoni A."/>
            <person name="Lojkowska E."/>
        </authorList>
    </citation>
    <scope>NUCLEOTIDE SEQUENCE [LARGE SCALE GENOMIC DNA]</scope>
    <source>
        <strain evidence="9 10">IFB5626</strain>
    </source>
</reference>
<accession>A0A8B3F4F3</accession>
<dbReference type="Pfam" id="PF13434">
    <property type="entry name" value="Lys_Orn_oxgnase"/>
    <property type="match status" value="1"/>
</dbReference>
<evidence type="ECO:0000256" key="3">
    <source>
        <dbReference type="ARBA" id="ARBA00007588"/>
    </source>
</evidence>
<comment type="cofactor">
    <cofactor evidence="1">
        <name>FAD</name>
        <dbReference type="ChEBI" id="CHEBI:57692"/>
    </cofactor>
</comment>
<name>A0A8B3F4F3_PECPM</name>
<evidence type="ECO:0000313" key="10">
    <source>
        <dbReference type="Proteomes" id="UP000269665"/>
    </source>
</evidence>
<dbReference type="AlphaFoldDB" id="A0A8B3F4F3"/>
<keyword evidence="7" id="KW-0560">Oxidoreductase</keyword>
<keyword evidence="4" id="KW-0285">Flavoprotein</keyword>
<comment type="pathway">
    <text evidence="2">Siderophore biosynthesis.</text>
</comment>
<sequence>MTNTVDFIGVGIGPFNLSIAALAHEAEGFSSRFFDGRTQFAWHPGMLVPDCHMQTMFLKDLVSAVAPTSPYSFVNYLVKRKKFYRFLTTELRTVSRDEFSDYLRWAAEGMENLRFNNTVERIAFDDRRQLFAVQTCEGETFARHVCLGIGKQPHLPACVKSVSPTCFHASEMSLCQPNLSGKRVTVVGGGQSGADLFLNALRGEWGEVAEISWVSRRNNFNALDEAAFANEYFTPEYVSGFVGLNHAARQKMLDEQKMTSDGITAESLLTIYRELYHRFEVLGLPRNAHLMPSRSVTGLESRGQGWQLLLEHHLDKGYDTLESDVVIFATGYRPALPQMLSPLMPRIAMRDECSFNVRDDFTIEWDGPKENHLFAVNASMQTHGIAEPQLSLMAWRAAHILNCAMGRDLFDLSTPPALIQWRSGSREKPQPEAAPLTRYTASLG</sequence>
<evidence type="ECO:0000313" key="9">
    <source>
        <dbReference type="EMBL" id="RKO74021.1"/>
    </source>
</evidence>
<evidence type="ECO:0000256" key="7">
    <source>
        <dbReference type="ARBA" id="ARBA00023002"/>
    </source>
</evidence>
<dbReference type="PANTHER" id="PTHR42802">
    <property type="entry name" value="MONOOXYGENASE"/>
    <property type="match status" value="1"/>
</dbReference>
<evidence type="ECO:0000256" key="4">
    <source>
        <dbReference type="ARBA" id="ARBA00022630"/>
    </source>
</evidence>
<comment type="similarity">
    <text evidence="3">Belongs to the lysine N(6)-hydroxylase/L-ornithine N(5)-oxygenase family.</text>
</comment>
<evidence type="ECO:0000256" key="1">
    <source>
        <dbReference type="ARBA" id="ARBA00001974"/>
    </source>
</evidence>
<keyword evidence="6" id="KW-0521">NADP</keyword>
<evidence type="ECO:0000256" key="2">
    <source>
        <dbReference type="ARBA" id="ARBA00004924"/>
    </source>
</evidence>
<evidence type="ECO:0000256" key="5">
    <source>
        <dbReference type="ARBA" id="ARBA00022827"/>
    </source>
</evidence>
<dbReference type="FunFam" id="3.50.50.60:FF:000135">
    <property type="entry name" value="L-lysine 6-monooxygenase IucD"/>
    <property type="match status" value="1"/>
</dbReference>
<dbReference type="InterPro" id="IPR025700">
    <property type="entry name" value="Lys/Orn_oxygenase"/>
</dbReference>
<dbReference type="Proteomes" id="UP000269665">
    <property type="component" value="Unassembled WGS sequence"/>
</dbReference>
<dbReference type="EMBL" id="PSZG01000002">
    <property type="protein sequence ID" value="RKO74021.1"/>
    <property type="molecule type" value="Genomic_DNA"/>
</dbReference>
<evidence type="ECO:0000256" key="8">
    <source>
        <dbReference type="SAM" id="MobiDB-lite"/>
    </source>
</evidence>
<proteinExistence type="inferred from homology"/>
<dbReference type="PANTHER" id="PTHR42802:SF1">
    <property type="entry name" value="L-ORNITHINE N(5)-MONOOXYGENASE"/>
    <property type="match status" value="1"/>
</dbReference>
<dbReference type="Gene3D" id="3.50.50.60">
    <property type="entry name" value="FAD/NAD(P)-binding domain"/>
    <property type="match status" value="1"/>
</dbReference>
<keyword evidence="5" id="KW-0274">FAD</keyword>
<feature type="region of interest" description="Disordered" evidence="8">
    <location>
        <begin position="423"/>
        <end position="444"/>
    </location>
</feature>
<comment type="caution">
    <text evidence="9">The sequence shown here is derived from an EMBL/GenBank/DDBJ whole genome shotgun (WGS) entry which is preliminary data.</text>
</comment>
<evidence type="ECO:0000256" key="6">
    <source>
        <dbReference type="ARBA" id="ARBA00022857"/>
    </source>
</evidence>
<dbReference type="RefSeq" id="WP_103807879.1">
    <property type="nucleotide sequence ID" value="NZ_BSWE01000003.1"/>
</dbReference>
<dbReference type="InterPro" id="IPR036188">
    <property type="entry name" value="FAD/NAD-bd_sf"/>
</dbReference>
<dbReference type="GO" id="GO:0004497">
    <property type="term" value="F:monooxygenase activity"/>
    <property type="evidence" value="ECO:0007669"/>
    <property type="project" value="UniProtKB-KW"/>
</dbReference>
<keyword evidence="9" id="KW-0503">Monooxygenase</keyword>
<organism evidence="9 10">
    <name type="scientific">Pectobacterium parmentieri</name>
    <dbReference type="NCBI Taxonomy" id="1905730"/>
    <lineage>
        <taxon>Bacteria</taxon>
        <taxon>Pseudomonadati</taxon>
        <taxon>Pseudomonadota</taxon>
        <taxon>Gammaproteobacteria</taxon>
        <taxon>Enterobacterales</taxon>
        <taxon>Pectobacteriaceae</taxon>
        <taxon>Pectobacterium</taxon>
    </lineage>
</organism>
<dbReference type="SUPFAM" id="SSF51905">
    <property type="entry name" value="FAD/NAD(P)-binding domain"/>
    <property type="match status" value="2"/>
</dbReference>
<gene>
    <name evidence="9" type="ORF">C5E00_22510</name>
</gene>
<protein>
    <submittedName>
        <fullName evidence="9">Lysine 6-monooxygenase</fullName>
    </submittedName>
</protein>